<evidence type="ECO:0000256" key="6">
    <source>
        <dbReference type="RuleBase" id="RU003631"/>
    </source>
</evidence>
<dbReference type="PROSITE" id="PS00962">
    <property type="entry name" value="RIBOSOMAL_S2_1"/>
    <property type="match status" value="1"/>
</dbReference>
<dbReference type="Proteomes" id="UP000572953">
    <property type="component" value="Unassembled WGS sequence"/>
</dbReference>
<comment type="caution">
    <text evidence="8">The sequence shown here is derived from an EMBL/GenBank/DDBJ whole genome shotgun (WGS) entry which is preliminary data.</text>
</comment>
<dbReference type="Pfam" id="PF00318">
    <property type="entry name" value="Ribosomal_S2"/>
    <property type="match status" value="1"/>
</dbReference>
<dbReference type="Gene3D" id="1.10.287.610">
    <property type="entry name" value="Helix hairpin bin"/>
    <property type="match status" value="1"/>
</dbReference>
<feature type="region of interest" description="Disordered" evidence="7">
    <location>
        <begin position="235"/>
        <end position="265"/>
    </location>
</feature>
<gene>
    <name evidence="5 8" type="primary">rpsB</name>
    <name evidence="8" type="ORF">EBV78_03690</name>
</gene>
<organism evidence="8 9">
    <name type="scientific">Candidatus Fonsibacter lacus</name>
    <dbReference type="NCBI Taxonomy" id="2576439"/>
    <lineage>
        <taxon>Bacteria</taxon>
        <taxon>Pseudomonadati</taxon>
        <taxon>Pseudomonadota</taxon>
        <taxon>Alphaproteobacteria</taxon>
        <taxon>Candidatus Pelagibacterales</taxon>
        <taxon>Candidatus Pelagibacterales incertae sedis</taxon>
        <taxon>Candidatus Fonsibacter</taxon>
    </lineage>
</organism>
<keyword evidence="3 5" id="KW-0687">Ribonucleoprotein</keyword>
<dbReference type="GO" id="GO:0022627">
    <property type="term" value="C:cytosolic small ribosomal subunit"/>
    <property type="evidence" value="ECO:0007669"/>
    <property type="project" value="TreeGrafter"/>
</dbReference>
<evidence type="ECO:0000256" key="3">
    <source>
        <dbReference type="ARBA" id="ARBA00023274"/>
    </source>
</evidence>
<dbReference type="InterPro" id="IPR001865">
    <property type="entry name" value="Ribosomal_uS2"/>
</dbReference>
<dbReference type="AlphaFoldDB" id="A0A845S5Z5"/>
<sequence>MNIPSASVKELLEAGVHLGHKTFRWNPKMKKFIFGEKNSIHIIDLLQTVKLLNNAMLEMHKCVASGGKILFVSTKKQASELIAEVAKETGQFFVNHRWPGGMLTNWKTISNSIRRLKKLTEELNKENKGFTKKELIKMSLERDKLNRSLGGIAEMKGVPNMLFVIDTNIESLAIAEARKLKIPIVAIVDSNSNPDDIDFPIPGNDDARRSINLYCDLAKKTILDAKQNIKIVEPIEEEKPKKAAKESSKTKVKKDSENKEEALKN</sequence>
<dbReference type="GO" id="GO:0006412">
    <property type="term" value="P:translation"/>
    <property type="evidence" value="ECO:0007669"/>
    <property type="project" value="UniProtKB-UniRule"/>
</dbReference>
<accession>A0A845S5Z5</accession>
<proteinExistence type="inferred from homology"/>
<dbReference type="InterPro" id="IPR005706">
    <property type="entry name" value="Ribosomal_uS2_bac/mit/plastid"/>
</dbReference>
<name>A0A845S5Z5_9PROT</name>
<dbReference type="InterPro" id="IPR018130">
    <property type="entry name" value="Ribosomal_uS2_CS"/>
</dbReference>
<feature type="compositionally biased region" description="Basic and acidic residues" evidence="7">
    <location>
        <begin position="237"/>
        <end position="265"/>
    </location>
</feature>
<dbReference type="SUPFAM" id="SSF52313">
    <property type="entry name" value="Ribosomal protein S2"/>
    <property type="match status" value="1"/>
</dbReference>
<dbReference type="CDD" id="cd01425">
    <property type="entry name" value="RPS2"/>
    <property type="match status" value="1"/>
</dbReference>
<dbReference type="EMBL" id="RGGN01000145">
    <property type="protein sequence ID" value="NCU63173.1"/>
    <property type="molecule type" value="Genomic_DNA"/>
</dbReference>
<dbReference type="Gene3D" id="3.40.50.10490">
    <property type="entry name" value="Glucose-6-phosphate isomerase like protein, domain 1"/>
    <property type="match status" value="1"/>
</dbReference>
<evidence type="ECO:0000256" key="2">
    <source>
        <dbReference type="ARBA" id="ARBA00022980"/>
    </source>
</evidence>
<dbReference type="HAMAP" id="MF_00291_B">
    <property type="entry name" value="Ribosomal_uS2_B"/>
    <property type="match status" value="1"/>
</dbReference>
<keyword evidence="2 5" id="KW-0689">Ribosomal protein</keyword>
<evidence type="ECO:0000256" key="5">
    <source>
        <dbReference type="HAMAP-Rule" id="MF_00291"/>
    </source>
</evidence>
<dbReference type="NCBIfam" id="TIGR01011">
    <property type="entry name" value="rpsB_bact"/>
    <property type="match status" value="1"/>
</dbReference>
<evidence type="ECO:0000313" key="9">
    <source>
        <dbReference type="Proteomes" id="UP000572953"/>
    </source>
</evidence>
<evidence type="ECO:0000256" key="7">
    <source>
        <dbReference type="SAM" id="MobiDB-lite"/>
    </source>
</evidence>
<dbReference type="GO" id="GO:0003735">
    <property type="term" value="F:structural constituent of ribosome"/>
    <property type="evidence" value="ECO:0007669"/>
    <property type="project" value="InterPro"/>
</dbReference>
<evidence type="ECO:0000256" key="1">
    <source>
        <dbReference type="ARBA" id="ARBA00006242"/>
    </source>
</evidence>
<evidence type="ECO:0000256" key="4">
    <source>
        <dbReference type="ARBA" id="ARBA00035256"/>
    </source>
</evidence>
<protein>
    <recommendedName>
        <fullName evidence="4 5">Small ribosomal subunit protein uS2</fullName>
    </recommendedName>
</protein>
<dbReference type="InterPro" id="IPR023591">
    <property type="entry name" value="Ribosomal_uS2_flav_dom_sf"/>
</dbReference>
<dbReference type="PRINTS" id="PR00395">
    <property type="entry name" value="RIBOSOMALS2"/>
</dbReference>
<reference evidence="8 9" key="1">
    <citation type="submission" date="2018-10" db="EMBL/GenBank/DDBJ databases">
        <title>Iterative Subtractive Binning of Freshwater Chronoseries Metagenomes Recovers Nearly Complete Genomes from over Four Hundred Novel Species.</title>
        <authorList>
            <person name="Rodriguez-R L.M."/>
            <person name="Tsementzi D."/>
            <person name="Luo C."/>
            <person name="Konstantinidis K.T."/>
        </authorList>
    </citation>
    <scope>NUCLEOTIDE SEQUENCE [LARGE SCALE GENOMIC DNA]</scope>
    <source>
        <strain evidence="8">WB7_2B_003</strain>
    </source>
</reference>
<dbReference type="PROSITE" id="PS00963">
    <property type="entry name" value="RIBOSOMAL_S2_2"/>
    <property type="match status" value="1"/>
</dbReference>
<dbReference type="PANTHER" id="PTHR12534">
    <property type="entry name" value="30S RIBOSOMAL PROTEIN S2 PROKARYOTIC AND ORGANELLAR"/>
    <property type="match status" value="1"/>
</dbReference>
<dbReference type="PANTHER" id="PTHR12534:SF0">
    <property type="entry name" value="SMALL RIBOSOMAL SUBUNIT PROTEIN US2M"/>
    <property type="match status" value="1"/>
</dbReference>
<evidence type="ECO:0000313" key="8">
    <source>
        <dbReference type="EMBL" id="NCU63173.1"/>
    </source>
</evidence>
<comment type="similarity">
    <text evidence="1 5 6">Belongs to the universal ribosomal protein uS2 family.</text>
</comment>